<dbReference type="Proteomes" id="UP000251647">
    <property type="component" value="Unassembled WGS sequence"/>
</dbReference>
<evidence type="ECO:0000313" key="2">
    <source>
        <dbReference type="Proteomes" id="UP000251647"/>
    </source>
</evidence>
<protein>
    <submittedName>
        <fullName evidence="1">Domain of Uncharacterized Function with PDB structure</fullName>
    </submittedName>
</protein>
<accession>A0A2T3QNR0</accession>
<organism evidence="1 2">
    <name type="scientific">Photobacterium damselae</name>
    <dbReference type="NCBI Taxonomy" id="38293"/>
    <lineage>
        <taxon>Bacteria</taxon>
        <taxon>Pseudomonadati</taxon>
        <taxon>Pseudomonadota</taxon>
        <taxon>Gammaproteobacteria</taxon>
        <taxon>Vibrionales</taxon>
        <taxon>Vibrionaceae</taxon>
        <taxon>Photobacterium</taxon>
    </lineage>
</organism>
<dbReference type="Pfam" id="PF12977">
    <property type="entry name" value="DUF3861"/>
    <property type="match status" value="1"/>
</dbReference>
<dbReference type="RefSeq" id="WP_036763608.1">
    <property type="nucleotide sequence ID" value="NZ_PYOG01000002.1"/>
</dbReference>
<proteinExistence type="predicted"/>
<dbReference type="EMBL" id="UATL01000001">
    <property type="protein sequence ID" value="SPY28553.1"/>
    <property type="molecule type" value="Genomic_DNA"/>
</dbReference>
<dbReference type="InterPro" id="IPR024476">
    <property type="entry name" value="DUF3861"/>
</dbReference>
<gene>
    <name evidence="1" type="ORF">NCTC11647_01644</name>
</gene>
<reference evidence="1 2" key="1">
    <citation type="submission" date="2018-06" db="EMBL/GenBank/DDBJ databases">
        <authorList>
            <consortium name="Pathogen Informatics"/>
            <person name="Doyle S."/>
        </authorList>
    </citation>
    <scope>NUCLEOTIDE SEQUENCE [LARGE SCALE GENOMIC DNA]</scope>
    <source>
        <strain evidence="1 2">NCTC11647</strain>
    </source>
</reference>
<dbReference type="AlphaFoldDB" id="A0A2T3QNR0"/>
<name>A0A2T3QNR0_PHODM</name>
<dbReference type="OrthoDB" id="119700at2"/>
<evidence type="ECO:0000313" key="1">
    <source>
        <dbReference type="EMBL" id="SPY28553.1"/>
    </source>
</evidence>
<dbReference type="Gene3D" id="3.10.20.850">
    <property type="entry name" value="Protein of unknown function DUF3861"/>
    <property type="match status" value="1"/>
</dbReference>
<dbReference type="InterPro" id="IPR038194">
    <property type="entry name" value="DUF3861_sf"/>
</dbReference>
<sequence>METSKIKGHQYRITVEEVNPTNQELLNQLTFELNDREDMLHIVEDVKNHSGLEDDDAVRAGVAIRLLGPVLMKNRKDSLFVDLFPHFKTFMQKIKSTIKANKSAL</sequence>